<keyword evidence="1" id="KW-0472">Membrane</keyword>
<gene>
    <name evidence="2" type="ORF">SAY87_010978</name>
</gene>
<dbReference type="Pfam" id="PF16594">
    <property type="entry name" value="ATP-synt_Z"/>
    <property type="match status" value="1"/>
</dbReference>
<proteinExistence type="predicted"/>
<dbReference type="PANTHER" id="PTHR35165">
    <property type="entry name" value="OS08G0113900 PROTEIN"/>
    <property type="match status" value="1"/>
</dbReference>
<feature type="transmembrane region" description="Helical" evidence="1">
    <location>
        <begin position="61"/>
        <end position="83"/>
    </location>
</feature>
<evidence type="ECO:0000313" key="2">
    <source>
        <dbReference type="EMBL" id="KAK4744666.1"/>
    </source>
</evidence>
<dbReference type="Proteomes" id="UP001345219">
    <property type="component" value="Chromosome 9"/>
</dbReference>
<protein>
    <submittedName>
        <fullName evidence="2">Uncharacterized protein</fullName>
    </submittedName>
</protein>
<accession>A0AAN7JB73</accession>
<evidence type="ECO:0000256" key="1">
    <source>
        <dbReference type="SAM" id="Phobius"/>
    </source>
</evidence>
<keyword evidence="1" id="KW-1133">Transmembrane helix</keyword>
<dbReference type="EMBL" id="JAXIOK010000022">
    <property type="protein sequence ID" value="KAK4744666.1"/>
    <property type="molecule type" value="Genomic_DNA"/>
</dbReference>
<evidence type="ECO:0000313" key="3">
    <source>
        <dbReference type="Proteomes" id="UP001345219"/>
    </source>
</evidence>
<keyword evidence="1" id="KW-0812">Transmembrane</keyword>
<sequence length="92" mass="10341">MTGKGSQYEDEEGVKRADKWMERTKWILSCVGSALVSAMGGLILGWWAWERSRHHGQGHEMWMVPVGLILLITPILAFFSLILSQLLNTRGG</sequence>
<comment type="caution">
    <text evidence="2">The sequence shown here is derived from an EMBL/GenBank/DDBJ whole genome shotgun (WGS) entry which is preliminary data.</text>
</comment>
<reference evidence="2 3" key="1">
    <citation type="journal article" date="2023" name="Hortic Res">
        <title>Pangenome of water caltrop reveals structural variations and asymmetric subgenome divergence after allopolyploidization.</title>
        <authorList>
            <person name="Zhang X."/>
            <person name="Chen Y."/>
            <person name="Wang L."/>
            <person name="Yuan Y."/>
            <person name="Fang M."/>
            <person name="Shi L."/>
            <person name="Lu R."/>
            <person name="Comes H.P."/>
            <person name="Ma Y."/>
            <person name="Chen Y."/>
            <person name="Huang G."/>
            <person name="Zhou Y."/>
            <person name="Zheng Z."/>
            <person name="Qiu Y."/>
        </authorList>
    </citation>
    <scope>NUCLEOTIDE SEQUENCE [LARGE SCALE GENOMIC DNA]</scope>
    <source>
        <tissue evidence="2">Roots</tissue>
    </source>
</reference>
<dbReference type="InterPro" id="IPR032238">
    <property type="entry name" value="ATP-synth_Z"/>
</dbReference>
<keyword evidence="3" id="KW-1185">Reference proteome</keyword>
<feature type="transmembrane region" description="Helical" evidence="1">
    <location>
        <begin position="26"/>
        <end position="49"/>
    </location>
</feature>
<organism evidence="2 3">
    <name type="scientific">Trapa incisa</name>
    <dbReference type="NCBI Taxonomy" id="236973"/>
    <lineage>
        <taxon>Eukaryota</taxon>
        <taxon>Viridiplantae</taxon>
        <taxon>Streptophyta</taxon>
        <taxon>Embryophyta</taxon>
        <taxon>Tracheophyta</taxon>
        <taxon>Spermatophyta</taxon>
        <taxon>Magnoliopsida</taxon>
        <taxon>eudicotyledons</taxon>
        <taxon>Gunneridae</taxon>
        <taxon>Pentapetalae</taxon>
        <taxon>rosids</taxon>
        <taxon>malvids</taxon>
        <taxon>Myrtales</taxon>
        <taxon>Lythraceae</taxon>
        <taxon>Trapa</taxon>
    </lineage>
</organism>
<name>A0AAN7JB73_9MYRT</name>
<dbReference type="AlphaFoldDB" id="A0AAN7JB73"/>
<dbReference type="PANTHER" id="PTHR35165:SF1">
    <property type="entry name" value="OS04G0577375 PROTEIN"/>
    <property type="match status" value="1"/>
</dbReference>